<dbReference type="PANTHER" id="PTHR24248:SF204">
    <property type="entry name" value="HISTAMINE H1 RECEPTOR"/>
    <property type="match status" value="1"/>
</dbReference>
<comment type="function">
    <text evidence="13">G-protein-coupled receptor for histamine, a biogenic amine that functions as an immune modulator and a neurotransmitter. Through the H1 receptor, histamine mediates the contraction of smooth muscles and increases capillary permeability due to contraction of terminal venules. Also mediates neurotransmission in the central nervous system and thereby regulates circadian rhythms, emotional and locomotor activities as well as cognitive functions.</text>
</comment>
<dbReference type="WBParaSite" id="maker-uti_cns_0014695-snap-gene-0.2-mRNA-1">
    <property type="protein sequence ID" value="maker-uti_cns_0014695-snap-gene-0.2-mRNA-1"/>
    <property type="gene ID" value="maker-uti_cns_0014695-snap-gene-0.2"/>
</dbReference>
<feature type="compositionally biased region" description="Basic and acidic residues" evidence="15">
    <location>
        <begin position="986"/>
        <end position="1009"/>
    </location>
</feature>
<keyword evidence="8 16" id="KW-0472">Membrane</keyword>
<feature type="compositionally biased region" description="Low complexity" evidence="15">
    <location>
        <begin position="572"/>
        <end position="581"/>
    </location>
</feature>
<feature type="transmembrane region" description="Helical" evidence="16">
    <location>
        <begin position="6"/>
        <end position="29"/>
    </location>
</feature>
<evidence type="ECO:0000256" key="12">
    <source>
        <dbReference type="ARBA" id="ARBA00023224"/>
    </source>
</evidence>
<dbReference type="GO" id="GO:0005886">
    <property type="term" value="C:plasma membrane"/>
    <property type="evidence" value="ECO:0007669"/>
    <property type="project" value="UniProtKB-SubCell"/>
</dbReference>
<evidence type="ECO:0000256" key="15">
    <source>
        <dbReference type="SAM" id="MobiDB-lite"/>
    </source>
</evidence>
<keyword evidence="18" id="KW-1185">Reference proteome</keyword>
<dbReference type="InterPro" id="IPR000276">
    <property type="entry name" value="GPCR_Rhodpsn"/>
</dbReference>
<comment type="subcellular location">
    <subcellularLocation>
        <location evidence="1">Cell membrane</location>
        <topology evidence="1">Multi-pass membrane protein</topology>
    </subcellularLocation>
</comment>
<evidence type="ECO:0000259" key="17">
    <source>
        <dbReference type="PROSITE" id="PS50262"/>
    </source>
</evidence>
<reference evidence="19" key="1">
    <citation type="submission" date="2016-11" db="UniProtKB">
        <authorList>
            <consortium name="WormBaseParasite"/>
        </authorList>
    </citation>
    <scope>IDENTIFICATION</scope>
</reference>
<dbReference type="GO" id="GO:0043410">
    <property type="term" value="P:positive regulation of MAPK cascade"/>
    <property type="evidence" value="ECO:0007669"/>
    <property type="project" value="TreeGrafter"/>
</dbReference>
<sequence>VCNMFIVSLASADLIVGTFVMPISAVYVLTEDCQTKSNVAQKGAHTPDDKKINDSRCTCTPSKPESQKQQYRCESSQADFPAPLEVALSKQLGVLFWPLGNLELDWARFRKQTEMPGGADPAPNRRVFGRPLCQLWLAVDYTASTASILNLLILSLDRYWSVSNPLLYLPKRTKNRARFMIFLVWVTSGLWLIPIFSWHRLVNGGVYTIPEMECDPEYKESFPLKVVTGIFNFFIPLFVMYFLYGRIFLEIRKRSDLEKFQSMRRNGGRHTGGGSRCCRDELESTTIANGGGSGSPRNSPVVTQDLPAAALECSDSTAAAASSTVLEPLLPASSAARSEAGEPSAAGQLADGHAQYIYDEMIVDRTTERVQLLLLREPCNRIRGSESCSRCMDSIDQAGASIGVAATVPVEAAPASGTQQRRIQFTLEAAVSEPSKQTKPNENRSSKSRFKLSNSLKKEIKAAKQLGVIMGAFTACFMPYFVIFVVVAFCPDCVSSELMLALTWVGYANSALNPILYPLCNHAFRRNIRQGGGSQRPSSAASTSSSVSNVHDFRQAVASSQQKPFRSRRAGRAGIAAGRPAAEEAAAASRREARSSSRESARSVHSHFADFLGVAYGGRDPDGFLPKHRYIRVGGGYRHSFWYIKVLLEEIELARHQALIRQKRLETIAEGNIRAVKTYIRTKSGRMVEKVIFMSEDDYQNFQQFVQQGGDPSSLVRKYLSKEDAQNLQGFDKEEQKAIKTVVRTKSGRVIEKIVYVSRDEYDKIQRGEVDANAVLRRRLNLKDGEQLEKWSAPKMRTITTRIRTKSGRIIEKKVLVSDEDYQKLKEGKADLSKVLGKYLSKDDGEVEGWSAPQKEAMKVIKTYVRTKSGKLVEKTILMTEDEFKEFEKSGGDPNILKRFMKLKDGEKIDKWEKASTVYADSDDDGGGPPKKPGERTVDKHGNVFEYVKDPLTGKVYKKQINKDAKEKGAFKTKGGKIITAADVKRRQDLKQGKRNVDSESEYSYKSEVSDGGTRHVYRRVKKADGTYGDRESYHSSEDEEGQARRRRRRRERKHGNDSAKSFF</sequence>
<protein>
    <recommendedName>
        <fullName evidence="2">Histamine H1 receptor</fullName>
    </recommendedName>
</protein>
<feature type="compositionally biased region" description="Basic and acidic residues" evidence="15">
    <location>
        <begin position="932"/>
        <end position="941"/>
    </location>
</feature>
<comment type="similarity">
    <text evidence="14">Belongs to the G-protein coupled receptor 1 family.</text>
</comment>
<evidence type="ECO:0000256" key="13">
    <source>
        <dbReference type="ARBA" id="ARBA00045624"/>
    </source>
</evidence>
<evidence type="ECO:0000256" key="11">
    <source>
        <dbReference type="ARBA" id="ARBA00023180"/>
    </source>
</evidence>
<feature type="compositionally biased region" description="Basic and acidic residues" evidence="15">
    <location>
        <begin position="45"/>
        <end position="54"/>
    </location>
</feature>
<evidence type="ECO:0000256" key="9">
    <source>
        <dbReference type="ARBA" id="ARBA00023157"/>
    </source>
</evidence>
<dbReference type="Gene3D" id="1.20.1070.10">
    <property type="entry name" value="Rhodopsin 7-helix transmembrane proteins"/>
    <property type="match status" value="2"/>
</dbReference>
<evidence type="ECO:0000313" key="19">
    <source>
        <dbReference type="WBParaSite" id="maker-uti_cns_0014695-snap-gene-0.2-mRNA-1"/>
    </source>
</evidence>
<evidence type="ECO:0000256" key="4">
    <source>
        <dbReference type="ARBA" id="ARBA00022553"/>
    </source>
</evidence>
<evidence type="ECO:0000256" key="8">
    <source>
        <dbReference type="ARBA" id="ARBA00023136"/>
    </source>
</evidence>
<keyword evidence="5 14" id="KW-0812">Transmembrane</keyword>
<keyword evidence="4" id="KW-0597">Phosphoprotein</keyword>
<dbReference type="PROSITE" id="PS00237">
    <property type="entry name" value="G_PROTEIN_RECEP_F1_1"/>
    <property type="match status" value="1"/>
</dbReference>
<keyword evidence="6 16" id="KW-1133">Transmembrane helix</keyword>
<feature type="region of interest" description="Disordered" evidence="15">
    <location>
        <begin position="986"/>
        <end position="1064"/>
    </location>
</feature>
<dbReference type="AlphaFoldDB" id="A0A1I8IQC8"/>
<proteinExistence type="inferred from homology"/>
<evidence type="ECO:0000256" key="7">
    <source>
        <dbReference type="ARBA" id="ARBA00023040"/>
    </source>
</evidence>
<evidence type="ECO:0000256" key="3">
    <source>
        <dbReference type="ARBA" id="ARBA00022475"/>
    </source>
</evidence>
<feature type="region of interest" description="Disordered" evidence="15">
    <location>
        <begin position="919"/>
        <end position="941"/>
    </location>
</feature>
<keyword evidence="3" id="KW-1003">Cell membrane</keyword>
<dbReference type="PROSITE" id="PS50262">
    <property type="entry name" value="G_PROTEIN_RECEP_F1_2"/>
    <property type="match status" value="1"/>
</dbReference>
<name>A0A1I8IQC8_9PLAT</name>
<feature type="domain" description="G-protein coupled receptors family 1 profile" evidence="17">
    <location>
        <begin position="1"/>
        <end position="517"/>
    </location>
</feature>
<evidence type="ECO:0000313" key="18">
    <source>
        <dbReference type="Proteomes" id="UP000095280"/>
    </source>
</evidence>
<keyword evidence="12 14" id="KW-0807">Transducer</keyword>
<feature type="transmembrane region" description="Helical" evidence="16">
    <location>
        <begin position="179"/>
        <end position="202"/>
    </location>
</feature>
<dbReference type="Proteomes" id="UP000095280">
    <property type="component" value="Unplaced"/>
</dbReference>
<keyword evidence="11" id="KW-0325">Glycoprotein</keyword>
<dbReference type="PRINTS" id="PR00237">
    <property type="entry name" value="GPCRRHODOPSN"/>
</dbReference>
<dbReference type="GO" id="GO:0045907">
    <property type="term" value="P:positive regulation of vasoconstriction"/>
    <property type="evidence" value="ECO:0007669"/>
    <property type="project" value="InterPro"/>
</dbReference>
<evidence type="ECO:0000256" key="6">
    <source>
        <dbReference type="ARBA" id="ARBA00022989"/>
    </source>
</evidence>
<dbReference type="GO" id="GO:0043114">
    <property type="term" value="P:regulation of vascular permeability"/>
    <property type="evidence" value="ECO:0007669"/>
    <property type="project" value="InterPro"/>
</dbReference>
<evidence type="ECO:0000256" key="14">
    <source>
        <dbReference type="RuleBase" id="RU000688"/>
    </source>
</evidence>
<accession>A0A1I8IQC8</accession>
<feature type="compositionally biased region" description="Basic residues" evidence="15">
    <location>
        <begin position="1045"/>
        <end position="1054"/>
    </location>
</feature>
<feature type="region of interest" description="Disordered" evidence="15">
    <location>
        <begin position="557"/>
        <end position="581"/>
    </location>
</feature>
<keyword evidence="9" id="KW-1015">Disulfide bond</keyword>
<feature type="compositionally biased region" description="Basic and acidic residues" evidence="15">
    <location>
        <begin position="1023"/>
        <end position="1037"/>
    </location>
</feature>
<dbReference type="SUPFAM" id="SSF81321">
    <property type="entry name" value="Family A G protein-coupled receptor-like"/>
    <property type="match status" value="1"/>
</dbReference>
<dbReference type="PANTHER" id="PTHR24248">
    <property type="entry name" value="ADRENERGIC RECEPTOR-RELATED G-PROTEIN COUPLED RECEPTOR"/>
    <property type="match status" value="1"/>
</dbReference>
<dbReference type="InterPro" id="IPR017452">
    <property type="entry name" value="GPCR_Rhodpsn_7TM"/>
</dbReference>
<evidence type="ECO:0000256" key="10">
    <source>
        <dbReference type="ARBA" id="ARBA00023170"/>
    </source>
</evidence>
<evidence type="ECO:0000256" key="2">
    <source>
        <dbReference type="ARBA" id="ARBA00015317"/>
    </source>
</evidence>
<evidence type="ECO:0000256" key="16">
    <source>
        <dbReference type="SAM" id="Phobius"/>
    </source>
</evidence>
<keyword evidence="7 14" id="KW-0297">G-protein coupled receptor</keyword>
<evidence type="ECO:0000256" key="5">
    <source>
        <dbReference type="ARBA" id="ARBA00022692"/>
    </source>
</evidence>
<feature type="transmembrane region" description="Helical" evidence="16">
    <location>
        <begin position="222"/>
        <end position="244"/>
    </location>
</feature>
<dbReference type="InterPro" id="IPR000921">
    <property type="entry name" value="Histamine_H1_rcpt"/>
</dbReference>
<dbReference type="GO" id="GO:0071880">
    <property type="term" value="P:adenylate cyclase-activating adrenergic receptor signaling pathway"/>
    <property type="evidence" value="ECO:0007669"/>
    <property type="project" value="TreeGrafter"/>
</dbReference>
<dbReference type="GO" id="GO:0004969">
    <property type="term" value="F:histamine receptor activity"/>
    <property type="evidence" value="ECO:0007669"/>
    <property type="project" value="InterPro"/>
</dbReference>
<evidence type="ECO:0000256" key="1">
    <source>
        <dbReference type="ARBA" id="ARBA00004651"/>
    </source>
</evidence>
<feature type="transmembrane region" description="Helical" evidence="16">
    <location>
        <begin position="466"/>
        <end position="489"/>
    </location>
</feature>
<organism evidence="18 19">
    <name type="scientific">Macrostomum lignano</name>
    <dbReference type="NCBI Taxonomy" id="282301"/>
    <lineage>
        <taxon>Eukaryota</taxon>
        <taxon>Metazoa</taxon>
        <taxon>Spiralia</taxon>
        <taxon>Lophotrochozoa</taxon>
        <taxon>Platyhelminthes</taxon>
        <taxon>Rhabditophora</taxon>
        <taxon>Macrostomorpha</taxon>
        <taxon>Macrostomida</taxon>
        <taxon>Macrostomidae</taxon>
        <taxon>Macrostomum</taxon>
    </lineage>
</organism>
<dbReference type="Pfam" id="PF00001">
    <property type="entry name" value="7tm_1"/>
    <property type="match status" value="1"/>
</dbReference>
<dbReference type="PRINTS" id="PR00530">
    <property type="entry name" value="HISTAMINEH1R"/>
</dbReference>
<feature type="region of interest" description="Disordered" evidence="15">
    <location>
        <begin position="38"/>
        <end position="71"/>
    </location>
</feature>
<feature type="compositionally biased region" description="Polar residues" evidence="15">
    <location>
        <begin position="55"/>
        <end position="71"/>
    </location>
</feature>
<keyword evidence="10 14" id="KW-0675">Receptor</keyword>